<proteinExistence type="inferred from homology"/>
<dbReference type="Pfam" id="PF20826">
    <property type="entry name" value="PHD_5"/>
    <property type="match status" value="1"/>
</dbReference>
<dbReference type="GO" id="GO:0031564">
    <property type="term" value="P:transcription antitermination"/>
    <property type="evidence" value="ECO:0007669"/>
    <property type="project" value="TreeGrafter"/>
</dbReference>
<evidence type="ECO:0000256" key="5">
    <source>
        <dbReference type="ARBA" id="ARBA00022771"/>
    </source>
</evidence>
<dbReference type="Pfam" id="PF07744">
    <property type="entry name" value="SPOC"/>
    <property type="match status" value="1"/>
</dbReference>
<dbReference type="SUPFAM" id="SSF57903">
    <property type="entry name" value="FYVE/PHD zinc finger"/>
    <property type="match status" value="1"/>
</dbReference>
<keyword evidence="6" id="KW-0862">Zinc</keyword>
<dbReference type="GO" id="GO:0008270">
    <property type="term" value="F:zinc ion binding"/>
    <property type="evidence" value="ECO:0007669"/>
    <property type="project" value="UniProtKB-KW"/>
</dbReference>
<evidence type="ECO:0000256" key="2">
    <source>
        <dbReference type="ARBA" id="ARBA00011050"/>
    </source>
</evidence>
<dbReference type="GO" id="GO:0006368">
    <property type="term" value="P:transcription elongation by RNA polymerase II"/>
    <property type="evidence" value="ECO:0007669"/>
    <property type="project" value="TreeGrafter"/>
</dbReference>
<dbReference type="PANTHER" id="PTHR11477">
    <property type="entry name" value="TRANSCRIPTION FACTOR S-II ZINC FINGER DOMAIN-CONTAINING PROTEIN"/>
    <property type="match status" value="1"/>
</dbReference>
<dbReference type="Proteomes" id="UP000015100">
    <property type="component" value="Unassembled WGS sequence"/>
</dbReference>
<evidence type="ECO:0000313" key="11">
    <source>
        <dbReference type="EMBL" id="EPS35257.1"/>
    </source>
</evidence>
<feature type="compositionally biased region" description="Low complexity" evidence="8">
    <location>
        <begin position="51"/>
        <end position="64"/>
    </location>
</feature>
<dbReference type="Gene3D" id="3.30.40.10">
    <property type="entry name" value="Zinc/RING finger domain, C3HC4 (zinc finger)"/>
    <property type="match status" value="1"/>
</dbReference>
<dbReference type="PROSITE" id="PS01359">
    <property type="entry name" value="ZF_PHD_1"/>
    <property type="match status" value="1"/>
</dbReference>
<dbReference type="GO" id="GO:0006362">
    <property type="term" value="P:transcription elongation by RNA polymerase I"/>
    <property type="evidence" value="ECO:0007669"/>
    <property type="project" value="TreeGrafter"/>
</dbReference>
<dbReference type="GO" id="GO:0001139">
    <property type="term" value="F:RNA polymerase II complex recruiting activity"/>
    <property type="evidence" value="ECO:0007669"/>
    <property type="project" value="TreeGrafter"/>
</dbReference>
<dbReference type="eggNOG" id="KOG1634">
    <property type="taxonomic scope" value="Eukaryota"/>
</dbReference>
<dbReference type="InterPro" id="IPR003618">
    <property type="entry name" value="TFIIS_cen_dom"/>
</dbReference>
<comment type="function">
    <text evidence="1">Negative regulator of transcription elongation.</text>
</comment>
<dbReference type="OrthoDB" id="79252at2759"/>
<dbReference type="InterPro" id="IPR013083">
    <property type="entry name" value="Znf_RING/FYVE/PHD"/>
</dbReference>
<dbReference type="EMBL" id="AQGS01001233">
    <property type="protein sequence ID" value="EPS35257.1"/>
    <property type="molecule type" value="Genomic_DNA"/>
</dbReference>
<dbReference type="PANTHER" id="PTHR11477:SF11">
    <property type="entry name" value="TRANSCRIPTION FACTOR BYE1"/>
    <property type="match status" value="1"/>
</dbReference>
<dbReference type="eggNOG" id="KOG1844">
    <property type="taxonomic scope" value="Eukaryota"/>
</dbReference>
<dbReference type="SUPFAM" id="SSF46942">
    <property type="entry name" value="Elongation factor TFIIS domain 2"/>
    <property type="match status" value="1"/>
</dbReference>
<comment type="similarity">
    <text evidence="2">Belongs to the BYE1 family.</text>
</comment>
<sequence>MPGDENGTPEPRRSGRSTKGQHTRNAELNEEAAAKKKASTPTPVPTPGPPTAATKKTTKATTRSSRSKKNGKGTATSPTGTTEDDSEDGEIIRCVCGADTDEGGRQMIQCDNCNAWQHSSCMQIPTKNTPAEYYCEQCKPELHKDLLERMARGEKPWERRGRKGTRKSVGRASSKKKEGESEAPETPAPEEQGDEKNNDVKMDSPAPTATTAEAGEEPAEDEEEETKAEQDEQEGEEAEEEEREEEKDTAVQNLEEVLDPALKSEEKEDVPMKEEEVEEAPEENTFEKPAPPAEGSRRRSSVASQTTLKRKAEEIVEEESADGKEQSPTRRSSVPQSPTQAKGSKTRSGRRSSTTTKPPPMKKPKMADNQLEQVTLVEDLKSDTRRKGVETLKKFLEGSLKPVEELPEGETSKPEFATRLALEIEHYTYILLSSQTAGEPNDEYRQKFRSILFNLKKNEPLLNNLLSKKIGTKEFSDMTGDEMATEDMKHIVQEAEKESEKQSIMTAEAAGPRIRRTHKGEEIVGEDTSMIADNSTGFIGSRYEPPAEKSDDERSAPPSPGADDHVMTDRPRSPSPTANQEPAETPTKALKIDTSKPASGSGHHRRTSSFDIQNVWSNVESTDAGHRQSIPRPPVTPLTAHPANGNNAQLDRDIDMLLQNDGTSPGAGSETPPYSPKDYMDEMEEGVIWKGKMLMRGVADLDAQATHVAGPDLSARVPWSTVIGNSIEITGRISVDRANEYLQQLRYSSRSSDVVVFALQASSSSRSSDSSSQFDKLYNHFKERQRSGVVGNLSWAPTKDVYVVAVAKDEVMPKHMLNTQFPANPREKDTLLLCIVFNRSLEPFMDNHTPTTATAQYTPVPPSRALQTPVTVAPNQQQGWQPPPQANPAYTAYQQSPTPANNYSSAGIPSLDGQYNAPGLQHRSPITLPSSAVINNAQNPNVLDELMRILQLGPADQAMLKDIIEKNPESAGNPEQLMQLVQQYHEREHGRRV</sequence>
<dbReference type="Pfam" id="PF07500">
    <property type="entry name" value="TFIIS_M"/>
    <property type="match status" value="1"/>
</dbReference>
<evidence type="ECO:0000256" key="6">
    <source>
        <dbReference type="ARBA" id="ARBA00022833"/>
    </source>
</evidence>
<accession>S8BIY8</accession>
<dbReference type="STRING" id="1284197.S8BIY8"/>
<evidence type="ECO:0000256" key="7">
    <source>
        <dbReference type="PROSITE-ProRule" id="PRU00146"/>
    </source>
</evidence>
<dbReference type="InterPro" id="IPR001965">
    <property type="entry name" value="Znf_PHD"/>
</dbReference>
<comment type="caution">
    <text evidence="11">The sequence shown here is derived from an EMBL/GenBank/DDBJ whole genome shotgun (WGS) entry which is preliminary data.</text>
</comment>
<keyword evidence="5 7" id="KW-0863">Zinc-finger</keyword>
<dbReference type="HOGENOM" id="CLU_009292_0_0_1"/>
<evidence type="ECO:0000256" key="8">
    <source>
        <dbReference type="SAM" id="MobiDB-lite"/>
    </source>
</evidence>
<feature type="domain" description="PHD-type" evidence="9">
    <location>
        <begin position="91"/>
        <end position="141"/>
    </location>
</feature>
<dbReference type="GO" id="GO:0000977">
    <property type="term" value="F:RNA polymerase II transcription regulatory region sequence-specific DNA binding"/>
    <property type="evidence" value="ECO:0007669"/>
    <property type="project" value="TreeGrafter"/>
</dbReference>
<evidence type="ECO:0000259" key="9">
    <source>
        <dbReference type="PROSITE" id="PS50016"/>
    </source>
</evidence>
<dbReference type="PROSITE" id="PS51321">
    <property type="entry name" value="TFIIS_CENTRAL"/>
    <property type="match status" value="1"/>
</dbReference>
<dbReference type="GO" id="GO:0005634">
    <property type="term" value="C:nucleus"/>
    <property type="evidence" value="ECO:0007669"/>
    <property type="project" value="TreeGrafter"/>
</dbReference>
<dbReference type="InterPro" id="IPR019787">
    <property type="entry name" value="Znf_PHD-finger"/>
</dbReference>
<feature type="compositionally biased region" description="Polar residues" evidence="8">
    <location>
        <begin position="329"/>
        <end position="341"/>
    </location>
</feature>
<dbReference type="AlphaFoldDB" id="S8BIY8"/>
<evidence type="ECO:0000259" key="10">
    <source>
        <dbReference type="PROSITE" id="PS51321"/>
    </source>
</evidence>
<name>S8BIY8_DACHA</name>
<feature type="compositionally biased region" description="Polar residues" evidence="8">
    <location>
        <begin position="609"/>
        <end position="621"/>
    </location>
</feature>
<feature type="region of interest" description="Disordered" evidence="8">
    <location>
        <begin position="1"/>
        <end position="90"/>
    </location>
</feature>
<reference evidence="12" key="2">
    <citation type="submission" date="2013-04" db="EMBL/GenBank/DDBJ databases">
        <title>Genomic mechanisms accounting for the adaptation to parasitism in nematode-trapping fungi.</title>
        <authorList>
            <person name="Ahren D.G."/>
        </authorList>
    </citation>
    <scope>NUCLEOTIDE SEQUENCE [LARGE SCALE GENOMIC DNA]</scope>
    <source>
        <strain evidence="12">CBS 200.50</strain>
    </source>
</reference>
<keyword evidence="12" id="KW-1185">Reference proteome</keyword>
<dbReference type="SMART" id="SM00510">
    <property type="entry name" value="TFS2M"/>
    <property type="match status" value="1"/>
</dbReference>
<dbReference type="InterPro" id="IPR019786">
    <property type="entry name" value="Zinc_finger_PHD-type_CS"/>
</dbReference>
<dbReference type="SMART" id="SM00249">
    <property type="entry name" value="PHD"/>
    <property type="match status" value="1"/>
</dbReference>
<evidence type="ECO:0000256" key="4">
    <source>
        <dbReference type="ARBA" id="ARBA00022723"/>
    </source>
</evidence>
<feature type="compositionally biased region" description="Polar residues" evidence="8">
    <location>
        <begin position="892"/>
        <end position="907"/>
    </location>
</feature>
<feature type="compositionally biased region" description="Basic and acidic residues" evidence="8">
    <location>
        <begin position="562"/>
        <end position="572"/>
    </location>
</feature>
<dbReference type="InterPro" id="IPR011011">
    <property type="entry name" value="Znf_FYVE_PHD"/>
</dbReference>
<dbReference type="InterPro" id="IPR012921">
    <property type="entry name" value="SPOC_C"/>
</dbReference>
<dbReference type="GO" id="GO:0031440">
    <property type="term" value="P:regulation of mRNA 3'-end processing"/>
    <property type="evidence" value="ECO:0007669"/>
    <property type="project" value="TreeGrafter"/>
</dbReference>
<feature type="compositionally biased region" description="Basic residues" evidence="8">
    <location>
        <begin position="160"/>
        <end position="169"/>
    </location>
</feature>
<feature type="region of interest" description="Disordered" evidence="8">
    <location>
        <begin position="874"/>
        <end position="907"/>
    </location>
</feature>
<dbReference type="PROSITE" id="PS50016">
    <property type="entry name" value="ZF_PHD_2"/>
    <property type="match status" value="1"/>
</dbReference>
<dbReference type="Gene3D" id="1.10.472.30">
    <property type="entry name" value="Transcription elongation factor S-II, central domain"/>
    <property type="match status" value="1"/>
</dbReference>
<keyword evidence="4" id="KW-0479">Metal-binding</keyword>
<evidence type="ECO:0000313" key="12">
    <source>
        <dbReference type="Proteomes" id="UP000015100"/>
    </source>
</evidence>
<feature type="compositionally biased region" description="Acidic residues" evidence="8">
    <location>
        <begin position="275"/>
        <end position="284"/>
    </location>
</feature>
<evidence type="ECO:0000256" key="1">
    <source>
        <dbReference type="ARBA" id="ARBA00002311"/>
    </source>
</evidence>
<evidence type="ECO:0000256" key="3">
    <source>
        <dbReference type="ARBA" id="ARBA00021616"/>
    </source>
</evidence>
<feature type="region of interest" description="Disordered" evidence="8">
    <location>
        <begin position="149"/>
        <end position="383"/>
    </location>
</feature>
<feature type="compositionally biased region" description="Basic and acidic residues" evidence="8">
    <location>
        <begin position="545"/>
        <end position="555"/>
    </location>
</feature>
<feature type="compositionally biased region" description="Acidic residues" evidence="8">
    <location>
        <begin position="214"/>
        <end position="247"/>
    </location>
</feature>
<feature type="compositionally biased region" description="Basic and acidic residues" evidence="8">
    <location>
        <begin position="262"/>
        <end position="274"/>
    </location>
</feature>
<dbReference type="OMA" id="AWISCET"/>
<feature type="domain" description="TFIIS central" evidence="10">
    <location>
        <begin position="398"/>
        <end position="511"/>
    </location>
</feature>
<dbReference type="InterPro" id="IPR036575">
    <property type="entry name" value="TFIIS_cen_dom_sf"/>
</dbReference>
<dbReference type="CDD" id="cd21538">
    <property type="entry name" value="SPOC_TFIIS"/>
    <property type="match status" value="1"/>
</dbReference>
<feature type="compositionally biased region" description="Basic and acidic residues" evidence="8">
    <location>
        <begin position="149"/>
        <end position="159"/>
    </location>
</feature>
<feature type="region of interest" description="Disordered" evidence="8">
    <location>
        <begin position="515"/>
        <end position="648"/>
    </location>
</feature>
<protein>
    <recommendedName>
        <fullName evidence="3">Transcription factor BYE1</fullName>
    </recommendedName>
</protein>
<gene>
    <name evidence="11" type="ORF">H072_11495</name>
</gene>
<reference evidence="11 12" key="1">
    <citation type="journal article" date="2013" name="PLoS Genet.">
        <title>Genomic mechanisms accounting for the adaptation to parasitism in nematode-trapping fungi.</title>
        <authorList>
            <person name="Meerupati T."/>
            <person name="Andersson K.M."/>
            <person name="Friman E."/>
            <person name="Kumar D."/>
            <person name="Tunlid A."/>
            <person name="Ahren D."/>
        </authorList>
    </citation>
    <scope>NUCLEOTIDE SEQUENCE [LARGE SCALE GENOMIC DNA]</scope>
    <source>
        <strain evidence="11 12">CBS 200.50</strain>
    </source>
</reference>
<organism evidence="11 12">
    <name type="scientific">Dactylellina haptotyla (strain CBS 200.50)</name>
    <name type="common">Nematode-trapping fungus</name>
    <name type="synonym">Monacrosporium haptotylum</name>
    <dbReference type="NCBI Taxonomy" id="1284197"/>
    <lineage>
        <taxon>Eukaryota</taxon>
        <taxon>Fungi</taxon>
        <taxon>Dikarya</taxon>
        <taxon>Ascomycota</taxon>
        <taxon>Pezizomycotina</taxon>
        <taxon>Orbiliomycetes</taxon>
        <taxon>Orbiliales</taxon>
        <taxon>Orbiliaceae</taxon>
        <taxon>Dactylellina</taxon>
    </lineage>
</organism>